<evidence type="ECO:0000256" key="3">
    <source>
        <dbReference type="ARBA" id="ARBA00023163"/>
    </source>
</evidence>
<reference evidence="5 6" key="1">
    <citation type="submission" date="2019-06" db="EMBL/GenBank/DDBJ databases">
        <title>Taxogenomics and systematics of the genus Pantoea.</title>
        <authorList>
            <person name="Tambong J.T."/>
        </authorList>
    </citation>
    <scope>NUCLEOTIDE SEQUENCE [LARGE SCALE GENOMIC DNA]</scope>
    <source>
        <strain evidence="5 6">LMG 2558</strain>
    </source>
</reference>
<dbReference type="SUPFAM" id="SSF46689">
    <property type="entry name" value="Homeodomain-like"/>
    <property type="match status" value="2"/>
</dbReference>
<name>A0ABY2Z1Z1_9GAMM</name>
<dbReference type="InterPro" id="IPR009057">
    <property type="entry name" value="Homeodomain-like_sf"/>
</dbReference>
<evidence type="ECO:0000256" key="1">
    <source>
        <dbReference type="ARBA" id="ARBA00023015"/>
    </source>
</evidence>
<dbReference type="SMART" id="SM00342">
    <property type="entry name" value="HTH_ARAC"/>
    <property type="match status" value="1"/>
</dbReference>
<dbReference type="EMBL" id="VHIZ01000066">
    <property type="protein sequence ID" value="TPV20866.1"/>
    <property type="molecule type" value="Genomic_DNA"/>
</dbReference>
<protein>
    <submittedName>
        <fullName evidence="5">Helix-turn-helix domain-containing protein</fullName>
    </submittedName>
</protein>
<dbReference type="PROSITE" id="PS01124">
    <property type="entry name" value="HTH_ARAC_FAMILY_2"/>
    <property type="match status" value="1"/>
</dbReference>
<comment type="caution">
    <text evidence="5">The sequence shown here is derived from an EMBL/GenBank/DDBJ whole genome shotgun (WGS) entry which is preliminary data.</text>
</comment>
<keyword evidence="2" id="KW-0238">DNA-binding</keyword>
<evidence type="ECO:0000256" key="2">
    <source>
        <dbReference type="ARBA" id="ARBA00023125"/>
    </source>
</evidence>
<dbReference type="RefSeq" id="WP_111207849.1">
    <property type="nucleotide sequence ID" value="NZ_CP122311.1"/>
</dbReference>
<keyword evidence="1" id="KW-0805">Transcription regulation</keyword>
<dbReference type="Proteomes" id="UP000316142">
    <property type="component" value="Unassembled WGS sequence"/>
</dbReference>
<evidence type="ECO:0000259" key="4">
    <source>
        <dbReference type="PROSITE" id="PS01124"/>
    </source>
</evidence>
<dbReference type="Gene3D" id="1.10.10.60">
    <property type="entry name" value="Homeodomain-like"/>
    <property type="match status" value="2"/>
</dbReference>
<gene>
    <name evidence="5" type="ORF">FJW00_21565</name>
</gene>
<dbReference type="PANTHER" id="PTHR47504:SF5">
    <property type="entry name" value="RIGHT ORIGIN-BINDING PROTEIN"/>
    <property type="match status" value="1"/>
</dbReference>
<evidence type="ECO:0000313" key="5">
    <source>
        <dbReference type="EMBL" id="TPV20866.1"/>
    </source>
</evidence>
<dbReference type="Pfam" id="PF12833">
    <property type="entry name" value="HTH_18"/>
    <property type="match status" value="1"/>
</dbReference>
<proteinExistence type="predicted"/>
<dbReference type="InterPro" id="IPR050959">
    <property type="entry name" value="MarA-like"/>
</dbReference>
<organism evidence="5 6">
    <name type="scientific">Pantoea anthophila</name>
    <dbReference type="NCBI Taxonomy" id="470931"/>
    <lineage>
        <taxon>Bacteria</taxon>
        <taxon>Pseudomonadati</taxon>
        <taxon>Pseudomonadota</taxon>
        <taxon>Gammaproteobacteria</taxon>
        <taxon>Enterobacterales</taxon>
        <taxon>Erwiniaceae</taxon>
        <taxon>Pantoea</taxon>
    </lineage>
</organism>
<keyword evidence="6" id="KW-1185">Reference proteome</keyword>
<accession>A0ABY2Z1Z1</accession>
<keyword evidence="3" id="KW-0804">Transcription</keyword>
<evidence type="ECO:0000313" key="6">
    <source>
        <dbReference type="Proteomes" id="UP000316142"/>
    </source>
</evidence>
<sequence length="167" mass="19036">MNDNKYNESVIVSITEWINHNLDQRLSIDDISEKAGYSKWYLQKLFARYHNETLARYIRRKKLNACIHDLKNSRTPIISLALKYHFESQQSFTRSFKQMMGCTPSACRKRPLSNGSSTALADAQNPCALCGYARPDAEIQPRCAVTVRPVTRPARGYAQADTFRDAG</sequence>
<dbReference type="PANTHER" id="PTHR47504">
    <property type="entry name" value="RIGHT ORIGIN-BINDING PROTEIN"/>
    <property type="match status" value="1"/>
</dbReference>
<feature type="domain" description="HTH araC/xylS-type" evidence="4">
    <location>
        <begin position="12"/>
        <end position="110"/>
    </location>
</feature>
<dbReference type="InterPro" id="IPR018060">
    <property type="entry name" value="HTH_AraC"/>
</dbReference>